<dbReference type="RefSeq" id="WP_144751838.1">
    <property type="nucleotide sequence ID" value="NZ_VMNW02000011.1"/>
</dbReference>
<feature type="transmembrane region" description="Helical" evidence="2">
    <location>
        <begin position="185"/>
        <end position="207"/>
    </location>
</feature>
<keyword evidence="4" id="KW-1185">Reference proteome</keyword>
<dbReference type="Gene3D" id="1.10.287.1260">
    <property type="match status" value="1"/>
</dbReference>
<reference evidence="3" key="1">
    <citation type="submission" date="2019-09" db="EMBL/GenBank/DDBJ databases">
        <authorList>
            <person name="Teo W.F.A."/>
            <person name="Duangmal K."/>
        </authorList>
    </citation>
    <scope>NUCLEOTIDE SEQUENCE [LARGE SCALE GENOMIC DNA]</scope>
    <source>
        <strain evidence="3">K81G1</strain>
    </source>
</reference>
<dbReference type="EMBL" id="VMNW02000011">
    <property type="protein sequence ID" value="KAA9162963.1"/>
    <property type="molecule type" value="Genomic_DNA"/>
</dbReference>
<proteinExistence type="predicted"/>
<feature type="compositionally biased region" description="Pro residues" evidence="1">
    <location>
        <begin position="283"/>
        <end position="292"/>
    </location>
</feature>
<evidence type="ECO:0000256" key="1">
    <source>
        <dbReference type="SAM" id="MobiDB-lite"/>
    </source>
</evidence>
<feature type="transmembrane region" description="Helical" evidence="2">
    <location>
        <begin position="86"/>
        <end position="103"/>
    </location>
</feature>
<evidence type="ECO:0008006" key="5">
    <source>
        <dbReference type="Google" id="ProtNLM"/>
    </source>
</evidence>
<keyword evidence="2" id="KW-1133">Transmembrane helix</keyword>
<dbReference type="Pfam" id="PF05552">
    <property type="entry name" value="MS_channel_1st_1"/>
    <property type="match status" value="2"/>
</dbReference>
<dbReference type="Proteomes" id="UP000319769">
    <property type="component" value="Unassembled WGS sequence"/>
</dbReference>
<feature type="transmembrane region" description="Helical" evidence="2">
    <location>
        <begin position="151"/>
        <end position="173"/>
    </location>
</feature>
<evidence type="ECO:0000313" key="4">
    <source>
        <dbReference type="Proteomes" id="UP000319769"/>
    </source>
</evidence>
<accession>A0A5N0VCB4</accession>
<gene>
    <name evidence="3" type="ORF">FPZ12_010665</name>
</gene>
<dbReference type="InterPro" id="IPR008910">
    <property type="entry name" value="MSC_TM_helix"/>
</dbReference>
<dbReference type="OrthoDB" id="5184470at2"/>
<organism evidence="3 4">
    <name type="scientific">Amycolatopsis acidicola</name>
    <dbReference type="NCBI Taxonomy" id="2596893"/>
    <lineage>
        <taxon>Bacteria</taxon>
        <taxon>Bacillati</taxon>
        <taxon>Actinomycetota</taxon>
        <taxon>Actinomycetes</taxon>
        <taxon>Pseudonocardiales</taxon>
        <taxon>Pseudonocardiaceae</taxon>
        <taxon>Amycolatopsis</taxon>
    </lineage>
</organism>
<comment type="caution">
    <text evidence="3">The sequence shown here is derived from an EMBL/GenBank/DDBJ whole genome shotgun (WGS) entry which is preliminary data.</text>
</comment>
<keyword evidence="2" id="KW-0812">Transmembrane</keyword>
<feature type="region of interest" description="Disordered" evidence="1">
    <location>
        <begin position="225"/>
        <end position="292"/>
    </location>
</feature>
<evidence type="ECO:0000313" key="3">
    <source>
        <dbReference type="EMBL" id="KAA9162963.1"/>
    </source>
</evidence>
<feature type="transmembrane region" description="Helical" evidence="2">
    <location>
        <begin position="115"/>
        <end position="139"/>
    </location>
</feature>
<dbReference type="AlphaFoldDB" id="A0A5N0VCB4"/>
<name>A0A5N0VCB4_9PSEU</name>
<keyword evidence="2" id="KW-0472">Membrane</keyword>
<feature type="transmembrane region" description="Helical" evidence="2">
    <location>
        <begin position="29"/>
        <end position="54"/>
    </location>
</feature>
<evidence type="ECO:0000256" key="2">
    <source>
        <dbReference type="SAM" id="Phobius"/>
    </source>
</evidence>
<feature type="compositionally biased region" description="Basic and acidic residues" evidence="1">
    <location>
        <begin position="237"/>
        <end position="254"/>
    </location>
</feature>
<sequence>MSTTHLAAVDFGQGLSSAWSSIANFVPKFVAFLVIMVIGWFIAKAIAKVVGVVLNKVGFNRLVERGGIKDMLAKSKYDATDIIAKIVYYAILLIALQLAFGVFGPNPISTMLTAIVAWLPRAIVAIVIVVVAAAIANAVKDMVGNMLGGLSYGKVLATIAAVFIWGLGIIAALNQMGIGTTVTMPVLVTVLATVGGVIIVGMGGGLIKPMQQRWEKWLGRAESELPASKAQNQAYQRGREDATRGSEPETEQLRMPHTPMGAGAEGQGSMGGATRRPGSEGPGPMPPTGGQG</sequence>
<protein>
    <recommendedName>
        <fullName evidence="5">Mechanosensitive ion channel</fullName>
    </recommendedName>
</protein>